<accession>A0A7R9HPK1</accession>
<proteinExistence type="predicted"/>
<evidence type="ECO:0000313" key="1">
    <source>
        <dbReference type="EMBL" id="CAD7430217.1"/>
    </source>
</evidence>
<dbReference type="AlphaFoldDB" id="A0A7R9HPK1"/>
<protein>
    <submittedName>
        <fullName evidence="1">Uncharacterized protein</fullName>
    </submittedName>
</protein>
<organism evidence="1">
    <name type="scientific">Timema monikensis</name>
    <dbReference type="NCBI Taxonomy" id="170555"/>
    <lineage>
        <taxon>Eukaryota</taxon>
        <taxon>Metazoa</taxon>
        <taxon>Ecdysozoa</taxon>
        <taxon>Arthropoda</taxon>
        <taxon>Hexapoda</taxon>
        <taxon>Insecta</taxon>
        <taxon>Pterygota</taxon>
        <taxon>Neoptera</taxon>
        <taxon>Polyneoptera</taxon>
        <taxon>Phasmatodea</taxon>
        <taxon>Timematodea</taxon>
        <taxon>Timematoidea</taxon>
        <taxon>Timematidae</taxon>
        <taxon>Timema</taxon>
    </lineage>
</organism>
<reference evidence="1" key="1">
    <citation type="submission" date="2020-11" db="EMBL/GenBank/DDBJ databases">
        <authorList>
            <person name="Tran Van P."/>
        </authorList>
    </citation>
    <scope>NUCLEOTIDE SEQUENCE</scope>
</reference>
<dbReference type="EMBL" id="OB794407">
    <property type="protein sequence ID" value="CAD7430217.1"/>
    <property type="molecule type" value="Genomic_DNA"/>
</dbReference>
<sequence>MRPMFGCHGDESFHVELTEVNPHLRGGRVENHLEKPPPVHPTEIQTSISPSSAVELNTTSVLAKYTPEAVLVQVHKILRRNTCFMFNIFLLVNSEYDLNSFMFNIFLLVNSFMFNIFLLVNSEYDLNSFMFNIFLLVNSEYDLNSFMFNIFLLVNSEYDLNSFILILTFVGRASRASVTQLFSEGGRGGTTLSSLMVVAAAFGALQRVRNSVVSLSLSLARRGSGFVKFSHTFCRPNHITPWWLSSKLPGTHDKDTHLHTLSLLSHLPVLCDPLHSRPCHCSHISLSSVILFIPDLVSVVTSTSPL</sequence>
<name>A0A7R9HPK1_9NEOP</name>
<gene>
    <name evidence="1" type="ORF">TMSB3V08_LOCUS6979</name>
</gene>